<evidence type="ECO:0000256" key="2">
    <source>
        <dbReference type="SAM" id="SignalP"/>
    </source>
</evidence>
<dbReference type="AlphaFoldDB" id="A0A4D9CU56"/>
<organism evidence="3 4">
    <name type="scientific">Nannochloropsis salina CCMP1776</name>
    <dbReference type="NCBI Taxonomy" id="1027361"/>
    <lineage>
        <taxon>Eukaryota</taxon>
        <taxon>Sar</taxon>
        <taxon>Stramenopiles</taxon>
        <taxon>Ochrophyta</taxon>
        <taxon>Eustigmatophyceae</taxon>
        <taxon>Eustigmatales</taxon>
        <taxon>Monodopsidaceae</taxon>
        <taxon>Microchloropsis</taxon>
        <taxon>Microchloropsis salina</taxon>
    </lineage>
</organism>
<gene>
    <name evidence="3" type="ORF">NSK_008351</name>
</gene>
<proteinExistence type="predicted"/>
<dbReference type="Proteomes" id="UP000355283">
    <property type="component" value="Unassembled WGS sequence"/>
</dbReference>
<feature type="signal peptide" evidence="2">
    <location>
        <begin position="1"/>
        <end position="21"/>
    </location>
</feature>
<evidence type="ECO:0008006" key="5">
    <source>
        <dbReference type="Google" id="ProtNLM"/>
    </source>
</evidence>
<keyword evidence="2" id="KW-0732">Signal</keyword>
<comment type="caution">
    <text evidence="3">The sequence shown here is derived from an EMBL/GenBank/DDBJ whole genome shotgun (WGS) entry which is preliminary data.</text>
</comment>
<keyword evidence="4" id="KW-1185">Reference proteome</keyword>
<feature type="region of interest" description="Disordered" evidence="1">
    <location>
        <begin position="50"/>
        <end position="82"/>
    </location>
</feature>
<reference evidence="3 4" key="1">
    <citation type="submission" date="2019-01" db="EMBL/GenBank/DDBJ databases">
        <title>Nuclear Genome Assembly of the Microalgal Biofuel strain Nannochloropsis salina CCMP1776.</title>
        <authorList>
            <person name="Hovde B."/>
        </authorList>
    </citation>
    <scope>NUCLEOTIDE SEQUENCE [LARGE SCALE GENOMIC DNA]</scope>
    <source>
        <strain evidence="3 4">CCMP1776</strain>
    </source>
</reference>
<dbReference type="EMBL" id="SDOX01000175">
    <property type="protein sequence ID" value="TFJ80208.1"/>
    <property type="molecule type" value="Genomic_DNA"/>
</dbReference>
<protein>
    <recommendedName>
        <fullName evidence="5">RRM domain-containing protein</fullName>
    </recommendedName>
</protein>
<sequence>MWHGSGHNGLLLLLLVSSATAFLLPATPSPHAISSSAKNPIARFASSIDEAPSLVEPQELQPQAEQEPPPRGNTRRPLSPKPVGPWVLLEGLPYAAVESDIHTFLEGFEVKSITVPLSPENTKRAGREEGREGGREGGRKGGREEGREGEEEQCHRWSKG</sequence>
<evidence type="ECO:0000313" key="3">
    <source>
        <dbReference type="EMBL" id="TFJ80208.1"/>
    </source>
</evidence>
<evidence type="ECO:0000313" key="4">
    <source>
        <dbReference type="Proteomes" id="UP000355283"/>
    </source>
</evidence>
<feature type="compositionally biased region" description="Basic and acidic residues" evidence="1">
    <location>
        <begin position="121"/>
        <end position="146"/>
    </location>
</feature>
<feature type="chain" id="PRO_5020026806" description="RRM domain-containing protein" evidence="2">
    <location>
        <begin position="22"/>
        <end position="160"/>
    </location>
</feature>
<feature type="region of interest" description="Disordered" evidence="1">
    <location>
        <begin position="112"/>
        <end position="160"/>
    </location>
</feature>
<accession>A0A4D9CU56</accession>
<evidence type="ECO:0000256" key="1">
    <source>
        <dbReference type="SAM" id="MobiDB-lite"/>
    </source>
</evidence>
<feature type="compositionally biased region" description="Low complexity" evidence="1">
    <location>
        <begin position="56"/>
        <end position="66"/>
    </location>
</feature>
<name>A0A4D9CU56_9STRA</name>